<keyword evidence="3 5" id="KW-0378">Hydrolase</keyword>
<dbReference type="InterPro" id="IPR023828">
    <property type="entry name" value="Peptidase_S8_Ser-AS"/>
</dbReference>
<evidence type="ECO:0000256" key="3">
    <source>
        <dbReference type="ARBA" id="ARBA00022801"/>
    </source>
</evidence>
<dbReference type="PANTHER" id="PTHR43399">
    <property type="entry name" value="SUBTILISIN-RELATED"/>
    <property type="match status" value="1"/>
</dbReference>
<feature type="domain" description="Peptidase S8/S53" evidence="6">
    <location>
        <begin position="141"/>
        <end position="391"/>
    </location>
</feature>
<comment type="caution">
    <text evidence="7">The sequence shown here is derived from an EMBL/GenBank/DDBJ whole genome shotgun (WGS) entry which is preliminary data.</text>
</comment>
<dbReference type="GO" id="GO:0006508">
    <property type="term" value="P:proteolysis"/>
    <property type="evidence" value="ECO:0007669"/>
    <property type="project" value="UniProtKB-KW"/>
</dbReference>
<evidence type="ECO:0000313" key="7">
    <source>
        <dbReference type="EMBL" id="OJX60892.1"/>
    </source>
</evidence>
<dbReference type="Pfam" id="PF00082">
    <property type="entry name" value="Peptidase_S8"/>
    <property type="match status" value="1"/>
</dbReference>
<dbReference type="PRINTS" id="PR00723">
    <property type="entry name" value="SUBTILISIN"/>
</dbReference>
<dbReference type="InterPro" id="IPR051048">
    <property type="entry name" value="Peptidase_S8/S53_subtilisin"/>
</dbReference>
<evidence type="ECO:0000259" key="6">
    <source>
        <dbReference type="Pfam" id="PF00082"/>
    </source>
</evidence>
<sequence length="911" mass="97082">MSAQTRPNVVWVRFRPGVAYTAEAAARMLPEGMDVRSQLLAPEQARAFRPMNALATRPRVPSALERAEEKLCRTFAVAFGGPILPERMAAALMSKQGVVEYAEPWYTDEMHAVPNDPRTGSQGYLTRIKAFEAWDSLQGDTNVVIGVSDNGVDQTHEDLRDNIWKNGGEIPDNDIDDDGNGYVDDYIGCNLAFSLDGTKPGVTLNPSQSHGTEVAGLAGATTNNGIGIAGSGNRCRFFPIKTGSARGGDLVYSYQSIVYAGLMRFKVLNCSWGRVKPFSPIDQSVIDYAAANDVVIVASAGNHGSFVPNYPSAYDNVLGVGETNEDDFVLSSSGVGVNADVMAPGYLALTTTSGNGYTTSGIMGTSFASPLAAGMCGLIRSRYPQLNAVQTIAFARRCTDDISENNIQYGALLPGRINFMKAVTTDPFSIPSVRIVSVDQRDAAGTPVERFRIGDTLHLTFNLRNELGPVTGLTTTLQAAVPNGWNVTILDHDIDVGTIGTGADVAVGTFRVVINGVNNLPLIFSLEMEADNYSDKGLYYLPKPAPITTFRNNVLAYTASDDGWLGFDGYPDQTRQGIGLIWKGQESLLSPSGLLFTEGGAHALKAYDNLTNQSDFTIEKPFTGADSNRAVMSDRAVSTDRYVGVRITQRHTFPSANLSAAVITTTVENTSDRILTDISAGHFLDFDIGQGGSENLIRLAPEAIPDNFSTHSAAAEAFERQGVPVAVVIASSVADPTAEPQAVGMRYRTYVNDNDGLTDADVVTLLNSGTGIQTAESGDMCTVVGMKFPGQLERGAVRTFITVIGIGQTIGDAAATVRAVLLDPMSVNDAAGHTATIVYPQPASTVCTIDHGAGIEAIDLVDVAGRTVLHQMADPSAERSMLNLASCGSGVYRCILRSQRGIVSLPFVIVR</sequence>
<dbReference type="Gene3D" id="3.40.50.200">
    <property type="entry name" value="Peptidase S8/S53 domain"/>
    <property type="match status" value="1"/>
</dbReference>
<dbReference type="InterPro" id="IPR000209">
    <property type="entry name" value="Peptidase_S8/S53_dom"/>
</dbReference>
<proteinExistence type="inferred from homology"/>
<name>A0A1M3L5Q2_9BACT</name>
<organism evidence="7 8">
    <name type="scientific">Candidatus Kapaibacterium thiocyanatum</name>
    <dbReference type="NCBI Taxonomy" id="1895771"/>
    <lineage>
        <taxon>Bacteria</taxon>
        <taxon>Pseudomonadati</taxon>
        <taxon>Candidatus Kapaibacteriota</taxon>
        <taxon>Candidatus Kapaibacteriia</taxon>
        <taxon>Candidatus Kapaibacteriales</taxon>
        <taxon>Candidatus Kapaibacteriaceae</taxon>
        <taxon>Candidatus Kapaibacterium</taxon>
    </lineage>
</organism>
<evidence type="ECO:0000256" key="4">
    <source>
        <dbReference type="ARBA" id="ARBA00022825"/>
    </source>
</evidence>
<feature type="active site" description="Charge relay system" evidence="5">
    <location>
        <position position="149"/>
    </location>
</feature>
<evidence type="ECO:0000256" key="1">
    <source>
        <dbReference type="ARBA" id="ARBA00011073"/>
    </source>
</evidence>
<dbReference type="EMBL" id="MKVH01000003">
    <property type="protein sequence ID" value="OJX60892.1"/>
    <property type="molecule type" value="Genomic_DNA"/>
</dbReference>
<dbReference type="InterPro" id="IPR036852">
    <property type="entry name" value="Peptidase_S8/S53_dom_sf"/>
</dbReference>
<gene>
    <name evidence="7" type="ORF">BGO89_04830</name>
</gene>
<keyword evidence="2 5" id="KW-0645">Protease</keyword>
<evidence type="ECO:0000313" key="8">
    <source>
        <dbReference type="Proteomes" id="UP000184233"/>
    </source>
</evidence>
<dbReference type="InterPro" id="IPR022398">
    <property type="entry name" value="Peptidase_S8_His-AS"/>
</dbReference>
<dbReference type="SUPFAM" id="SSF52743">
    <property type="entry name" value="Subtilisin-like"/>
    <property type="match status" value="1"/>
</dbReference>
<comment type="similarity">
    <text evidence="1 5">Belongs to the peptidase S8 family.</text>
</comment>
<accession>A0A1M3L5Q2</accession>
<dbReference type="STRING" id="1895771.BGO89_04830"/>
<reference evidence="7 8" key="1">
    <citation type="submission" date="2016-09" db="EMBL/GenBank/DDBJ databases">
        <title>Genome-resolved meta-omics ties microbial dynamics to process performance in biotechnology for thiocyanate degradation.</title>
        <authorList>
            <person name="Kantor R.S."/>
            <person name="Huddy R.J."/>
            <person name="Iyer R."/>
            <person name="Thomas B.C."/>
            <person name="Brown C.T."/>
            <person name="Anantharaman K."/>
            <person name="Tringe S."/>
            <person name="Hettich R.L."/>
            <person name="Harrison S.T."/>
            <person name="Banfield J.F."/>
        </authorList>
    </citation>
    <scope>NUCLEOTIDE SEQUENCE [LARGE SCALE GENOMIC DNA]</scope>
    <source>
        <strain evidence="7">59-99</strain>
    </source>
</reference>
<dbReference type="Proteomes" id="UP000184233">
    <property type="component" value="Unassembled WGS sequence"/>
</dbReference>
<evidence type="ECO:0000256" key="2">
    <source>
        <dbReference type="ARBA" id="ARBA00022670"/>
    </source>
</evidence>
<evidence type="ECO:0000256" key="5">
    <source>
        <dbReference type="PROSITE-ProRule" id="PRU01240"/>
    </source>
</evidence>
<protein>
    <recommendedName>
        <fullName evidence="6">Peptidase S8/S53 domain-containing protein</fullName>
    </recommendedName>
</protein>
<feature type="active site" description="Charge relay system" evidence="5">
    <location>
        <position position="210"/>
    </location>
</feature>
<dbReference type="InterPro" id="IPR015500">
    <property type="entry name" value="Peptidase_S8_subtilisin-rel"/>
</dbReference>
<keyword evidence="4 5" id="KW-0720">Serine protease</keyword>
<dbReference type="PROSITE" id="PS51892">
    <property type="entry name" value="SUBTILASE"/>
    <property type="match status" value="1"/>
</dbReference>
<dbReference type="AlphaFoldDB" id="A0A1M3L5Q2"/>
<dbReference type="PROSITE" id="PS00138">
    <property type="entry name" value="SUBTILASE_SER"/>
    <property type="match status" value="1"/>
</dbReference>
<dbReference type="PANTHER" id="PTHR43399:SF4">
    <property type="entry name" value="CELL WALL-ASSOCIATED PROTEASE"/>
    <property type="match status" value="1"/>
</dbReference>
<dbReference type="GO" id="GO:0004252">
    <property type="term" value="F:serine-type endopeptidase activity"/>
    <property type="evidence" value="ECO:0007669"/>
    <property type="project" value="UniProtKB-UniRule"/>
</dbReference>
<feature type="active site" description="Charge relay system" evidence="5">
    <location>
        <position position="366"/>
    </location>
</feature>
<dbReference type="PROSITE" id="PS00137">
    <property type="entry name" value="SUBTILASE_HIS"/>
    <property type="match status" value="1"/>
</dbReference>